<keyword evidence="14" id="KW-1185">Reference proteome</keyword>
<evidence type="ECO:0000256" key="2">
    <source>
        <dbReference type="ARBA" id="ARBA00008873"/>
    </source>
</evidence>
<evidence type="ECO:0000259" key="11">
    <source>
        <dbReference type="Pfam" id="PF01545"/>
    </source>
</evidence>
<reference evidence="13 14" key="1">
    <citation type="submission" date="2019-01" db="EMBL/GenBank/DDBJ databases">
        <title>Genome sequence of Salinicola endophyticus REST5.</title>
        <authorList>
            <person name="Nascimento F.X."/>
        </authorList>
    </citation>
    <scope>NUCLEOTIDE SEQUENCE [LARGE SCALE GENOMIC DNA]</scope>
    <source>
        <strain evidence="13 14">REST5</strain>
    </source>
</reference>
<dbReference type="InterPro" id="IPR027470">
    <property type="entry name" value="Cation_efflux_CTD"/>
</dbReference>
<dbReference type="InterPro" id="IPR027469">
    <property type="entry name" value="Cation_efflux_TMD_sf"/>
</dbReference>
<keyword evidence="5" id="KW-0864">Zinc transport</keyword>
<accession>A0ABY8FCR1</accession>
<name>A0ABY8FCR1_9GAMM</name>
<evidence type="ECO:0000256" key="10">
    <source>
        <dbReference type="SAM" id="Phobius"/>
    </source>
</evidence>
<dbReference type="InterPro" id="IPR036837">
    <property type="entry name" value="Cation_efflux_CTD_sf"/>
</dbReference>
<feature type="domain" description="Cation efflux protein transmembrane" evidence="11">
    <location>
        <begin position="41"/>
        <end position="229"/>
    </location>
</feature>
<keyword evidence="4 10" id="KW-0812">Transmembrane</keyword>
<evidence type="ECO:0000256" key="5">
    <source>
        <dbReference type="ARBA" id="ARBA00022906"/>
    </source>
</evidence>
<feature type="transmembrane region" description="Helical" evidence="10">
    <location>
        <begin position="204"/>
        <end position="221"/>
    </location>
</feature>
<feature type="transmembrane region" description="Helical" evidence="10">
    <location>
        <begin position="103"/>
        <end position="124"/>
    </location>
</feature>
<evidence type="ECO:0000256" key="9">
    <source>
        <dbReference type="SAM" id="MobiDB-lite"/>
    </source>
</evidence>
<dbReference type="InterPro" id="IPR050681">
    <property type="entry name" value="CDF/SLC30A"/>
</dbReference>
<keyword evidence="3" id="KW-0813">Transport</keyword>
<comment type="subcellular location">
    <subcellularLocation>
        <location evidence="1">Membrane</location>
        <topology evidence="1">Multi-pass membrane protein</topology>
    </subcellularLocation>
</comment>
<evidence type="ECO:0000256" key="4">
    <source>
        <dbReference type="ARBA" id="ARBA00022692"/>
    </source>
</evidence>
<feature type="transmembrane region" description="Helical" evidence="10">
    <location>
        <begin position="40"/>
        <end position="65"/>
    </location>
</feature>
<protein>
    <submittedName>
        <fullName evidence="13">Cation transporter</fullName>
    </submittedName>
</protein>
<dbReference type="Pfam" id="PF01545">
    <property type="entry name" value="Cation_efflux"/>
    <property type="match status" value="1"/>
</dbReference>
<dbReference type="PANTHER" id="PTHR11562:SF17">
    <property type="entry name" value="RE54080P-RELATED"/>
    <property type="match status" value="1"/>
</dbReference>
<gene>
    <name evidence="13" type="ORF">EVC62_03325</name>
</gene>
<dbReference type="NCBIfam" id="TIGR01297">
    <property type="entry name" value="CDF"/>
    <property type="match status" value="1"/>
</dbReference>
<keyword evidence="8 10" id="KW-0472">Membrane</keyword>
<dbReference type="SUPFAM" id="SSF161111">
    <property type="entry name" value="Cation efflux protein transmembrane domain-like"/>
    <property type="match status" value="1"/>
</dbReference>
<dbReference type="SUPFAM" id="SSF160240">
    <property type="entry name" value="Cation efflux protein cytoplasmic domain-like"/>
    <property type="match status" value="1"/>
</dbReference>
<evidence type="ECO:0000313" key="14">
    <source>
        <dbReference type="Proteomes" id="UP001321526"/>
    </source>
</evidence>
<evidence type="ECO:0000256" key="1">
    <source>
        <dbReference type="ARBA" id="ARBA00004141"/>
    </source>
</evidence>
<dbReference type="RefSeq" id="WP_110691102.1">
    <property type="nucleotide sequence ID" value="NZ_CP035631.1"/>
</dbReference>
<evidence type="ECO:0000259" key="12">
    <source>
        <dbReference type="Pfam" id="PF16916"/>
    </source>
</evidence>
<dbReference type="Pfam" id="PF16916">
    <property type="entry name" value="ZT_dimer"/>
    <property type="match status" value="1"/>
</dbReference>
<dbReference type="InterPro" id="IPR002524">
    <property type="entry name" value="Cation_efflux"/>
</dbReference>
<keyword evidence="5" id="KW-0862">Zinc</keyword>
<proteinExistence type="inferred from homology"/>
<keyword evidence="6 10" id="KW-1133">Transmembrane helix</keyword>
<dbReference type="Proteomes" id="UP001321526">
    <property type="component" value="Chromosome"/>
</dbReference>
<organism evidence="13 14">
    <name type="scientific">Salinicola endophyticus</name>
    <dbReference type="NCBI Taxonomy" id="1949083"/>
    <lineage>
        <taxon>Bacteria</taxon>
        <taxon>Pseudomonadati</taxon>
        <taxon>Pseudomonadota</taxon>
        <taxon>Gammaproteobacteria</taxon>
        <taxon>Oceanospirillales</taxon>
        <taxon>Halomonadaceae</taxon>
        <taxon>Salinicola</taxon>
    </lineage>
</organism>
<feature type="domain" description="Cation efflux protein cytoplasmic" evidence="12">
    <location>
        <begin position="233"/>
        <end position="307"/>
    </location>
</feature>
<feature type="transmembrane region" description="Helical" evidence="10">
    <location>
        <begin position="71"/>
        <end position="91"/>
    </location>
</feature>
<feature type="transmembrane region" description="Helical" evidence="10">
    <location>
        <begin position="136"/>
        <end position="159"/>
    </location>
</feature>
<evidence type="ECO:0000313" key="13">
    <source>
        <dbReference type="EMBL" id="WFF40604.1"/>
    </source>
</evidence>
<feature type="transmembrane region" description="Helical" evidence="10">
    <location>
        <begin position="171"/>
        <end position="198"/>
    </location>
</feature>
<dbReference type="InterPro" id="IPR058533">
    <property type="entry name" value="Cation_efflux_TM"/>
</dbReference>
<evidence type="ECO:0000256" key="8">
    <source>
        <dbReference type="ARBA" id="ARBA00023136"/>
    </source>
</evidence>
<dbReference type="PANTHER" id="PTHR11562">
    <property type="entry name" value="CATION EFFLUX PROTEIN/ ZINC TRANSPORTER"/>
    <property type="match status" value="1"/>
</dbReference>
<feature type="compositionally biased region" description="Basic residues" evidence="9">
    <location>
        <begin position="1"/>
        <end position="25"/>
    </location>
</feature>
<sequence>MPAHHDHAHHHDHHHDHGGHHHHHDHTPEVTADSAKRVKWAMLLTAGFMLAEVVGGWVSGSLALLADAGHMFSDSFSLGLALFAFAMGRRAPDTRRTFGYQRFQVLAAFVNGLTLFGIAVWIFIAAVQRFTQPVEVLAGPMMVIAVLGLLVNLVVFKILHGGDQENLNLRGALLHVLGDLLGSVAAIVASVVILLTGWTPIDPLLSVLAAGLILRAAWTILRRSAHTLLEGTPEGLDVDQIRQALLAVEGVSGLHDMHVWGLTPQDPLLSAHLVIASADQHDAVIERAYGVLQERFAIHHATLQVETAACRTGGDCHAGVHP</sequence>
<evidence type="ECO:0000256" key="3">
    <source>
        <dbReference type="ARBA" id="ARBA00022448"/>
    </source>
</evidence>
<evidence type="ECO:0000256" key="6">
    <source>
        <dbReference type="ARBA" id="ARBA00022989"/>
    </source>
</evidence>
<keyword evidence="7" id="KW-0406">Ion transport</keyword>
<dbReference type="Gene3D" id="1.20.1510.10">
    <property type="entry name" value="Cation efflux protein transmembrane domain"/>
    <property type="match status" value="1"/>
</dbReference>
<evidence type="ECO:0000256" key="7">
    <source>
        <dbReference type="ARBA" id="ARBA00023065"/>
    </source>
</evidence>
<feature type="region of interest" description="Disordered" evidence="9">
    <location>
        <begin position="1"/>
        <end position="30"/>
    </location>
</feature>
<comment type="similarity">
    <text evidence="2">Belongs to the cation diffusion facilitator (CDF) transporter (TC 2.A.4) family. SLC30A subfamily.</text>
</comment>
<dbReference type="EMBL" id="CP035631">
    <property type="protein sequence ID" value="WFF40604.1"/>
    <property type="molecule type" value="Genomic_DNA"/>
</dbReference>